<dbReference type="PANTHER" id="PTHR12406:SF38">
    <property type="entry name" value="PNPLA DOMAIN-CONTAINING PROTEIN"/>
    <property type="match status" value="1"/>
</dbReference>
<protein>
    <submittedName>
        <fullName evidence="1">Uncharacterized protein</fullName>
    </submittedName>
</protein>
<name>A0ABD6EFV9_9BILA</name>
<dbReference type="Proteomes" id="UP001608902">
    <property type="component" value="Unassembled WGS sequence"/>
</dbReference>
<organism evidence="1 2">
    <name type="scientific">Gnathostoma spinigerum</name>
    <dbReference type="NCBI Taxonomy" id="75299"/>
    <lineage>
        <taxon>Eukaryota</taxon>
        <taxon>Metazoa</taxon>
        <taxon>Ecdysozoa</taxon>
        <taxon>Nematoda</taxon>
        <taxon>Chromadorea</taxon>
        <taxon>Rhabditida</taxon>
        <taxon>Spirurina</taxon>
        <taxon>Gnathostomatomorpha</taxon>
        <taxon>Gnathostomatoidea</taxon>
        <taxon>Gnathostomatidae</taxon>
        <taxon>Gnathostoma</taxon>
    </lineage>
</organism>
<comment type="caution">
    <text evidence="1">The sequence shown here is derived from an EMBL/GenBank/DDBJ whole genome shotgun (WGS) entry which is preliminary data.</text>
</comment>
<dbReference type="EMBL" id="JBGFUD010003308">
    <property type="protein sequence ID" value="MFH4978576.1"/>
    <property type="molecule type" value="Genomic_DNA"/>
</dbReference>
<dbReference type="AlphaFoldDB" id="A0ABD6EFV9"/>
<keyword evidence="2" id="KW-1185">Reference proteome</keyword>
<gene>
    <name evidence="1" type="ORF">AB6A40_005285</name>
</gene>
<sequence length="138" mass="15575">MSCYVKSHENSNKTVILFVAVRPFCLLVGKVFQHYIDGGYSSNLPNFPDVPTLTVSPFSGDAIISPLDRSRIPAVFEWKMRVGNQYVKVNMQNVIRGAQALFPPSNDVLEGYYQMGFRDAYKFLIESELIERETGTSV</sequence>
<dbReference type="PANTHER" id="PTHR12406">
    <property type="entry name" value="CALCIUM-INDEPENDENT PHOSPHOLIPASE A2 IPLA2 -RELATED"/>
    <property type="match status" value="1"/>
</dbReference>
<proteinExistence type="predicted"/>
<accession>A0ABD6EFV9</accession>
<evidence type="ECO:0000313" key="1">
    <source>
        <dbReference type="EMBL" id="MFH4978576.1"/>
    </source>
</evidence>
<reference evidence="1 2" key="1">
    <citation type="submission" date="2024-08" db="EMBL/GenBank/DDBJ databases">
        <title>Gnathostoma spinigerum genome.</title>
        <authorList>
            <person name="Gonzalez-Bertolin B."/>
            <person name="Monzon S."/>
            <person name="Zaballos A."/>
            <person name="Jimenez P."/>
            <person name="Dekumyoy P."/>
            <person name="Varona S."/>
            <person name="Cuesta I."/>
            <person name="Sumanam S."/>
            <person name="Adisakwattana P."/>
            <person name="Gasser R.B."/>
            <person name="Hernandez-Gonzalez A."/>
            <person name="Young N.D."/>
            <person name="Perteguer M.J."/>
        </authorList>
    </citation>
    <scope>NUCLEOTIDE SEQUENCE [LARGE SCALE GENOMIC DNA]</scope>
    <source>
        <strain evidence="1">AL3</strain>
        <tissue evidence="1">Liver</tissue>
    </source>
</reference>
<dbReference type="InterPro" id="IPR033562">
    <property type="entry name" value="PLPL"/>
</dbReference>
<evidence type="ECO:0000313" key="2">
    <source>
        <dbReference type="Proteomes" id="UP001608902"/>
    </source>
</evidence>